<dbReference type="PRINTS" id="PR00171">
    <property type="entry name" value="SUGRTRNSPORT"/>
</dbReference>
<sequence length="485" mass="53108">MTSISNTDPTSLDVVKARRLNQHVGAIIASLGGFAFGATLGWNSSASDTMRNILNATGTEIGLIGALINAGAFLGALIVPWLLLYVSRTGAMYGTIPSLIIGWTFICCAGQKVWLLMVGRTICGCAGGVFCVITPIYIAEIAEKDIRDRLLTFFQLLLNCGIMYSYVIAHVINENSTIWKYSLSCAGSCALIALVNLIPESPLYHLGNNNENSARVAMQWYRGDHYNYELEMEEWRRLAIIDQSEKKFTCRFFSNRKVLRSFLACFAVIVTQQLSGINTMIFYALTLFSVGGSGELTASEQCLVVGAMQIASCFLASLLIGTVGRRTLLIASAFLMGLCLILLGWFFKVREQDPEYDDVYSWMPPAWFTLFFASYNLGVGPVSWAILGDNFPMEVRLKAASAAAAFSWLVSLIATMTFGEMLDALGIPKTMWVFAAFCWVGAIFCGIIVTENNGKSLADIQTDFGIDAEPEPATQVPVVSVREET</sequence>
<evidence type="ECO:0000313" key="11">
    <source>
        <dbReference type="Proteomes" id="UP000694920"/>
    </source>
</evidence>
<dbReference type="InterPro" id="IPR005828">
    <property type="entry name" value="MFS_sugar_transport-like"/>
</dbReference>
<evidence type="ECO:0000256" key="2">
    <source>
        <dbReference type="ARBA" id="ARBA00022448"/>
    </source>
</evidence>
<dbReference type="AlphaFoldDB" id="A0AAJ7R8G3"/>
<evidence type="ECO:0000313" key="13">
    <source>
        <dbReference type="RefSeq" id="XP_024936221.1"/>
    </source>
</evidence>
<evidence type="ECO:0000256" key="7">
    <source>
        <dbReference type="ARBA" id="ARBA00023136"/>
    </source>
</evidence>
<feature type="transmembrane region" description="Helical" evidence="9">
    <location>
        <begin position="367"/>
        <end position="387"/>
    </location>
</feature>
<feature type="transmembrane region" description="Helical" evidence="9">
    <location>
        <begin position="91"/>
        <end position="112"/>
    </location>
</feature>
<dbReference type="Gene3D" id="1.20.1250.20">
    <property type="entry name" value="MFS general substrate transporter like domains"/>
    <property type="match status" value="1"/>
</dbReference>
<dbReference type="RefSeq" id="XP_024936220.1">
    <property type="nucleotide sequence ID" value="XM_025080452.1"/>
</dbReference>
<evidence type="ECO:0000313" key="12">
    <source>
        <dbReference type="RefSeq" id="XP_024936220.1"/>
    </source>
</evidence>
<keyword evidence="11" id="KW-1185">Reference proteome</keyword>
<dbReference type="InterPro" id="IPR050549">
    <property type="entry name" value="MFS_Trehalose_Transporter"/>
</dbReference>
<protein>
    <submittedName>
        <fullName evidence="12 13">Facilitated trehalose transporter Tret1</fullName>
    </submittedName>
</protein>
<proteinExistence type="predicted"/>
<feature type="domain" description="Major facilitator superfamily (MFS) profile" evidence="10">
    <location>
        <begin position="25"/>
        <end position="453"/>
    </location>
</feature>
<dbReference type="Pfam" id="PF00083">
    <property type="entry name" value="Sugar_tr"/>
    <property type="match status" value="1"/>
</dbReference>
<feature type="transmembrane region" description="Helical" evidence="9">
    <location>
        <begin position="303"/>
        <end position="321"/>
    </location>
</feature>
<feature type="transmembrane region" description="Helical" evidence="9">
    <location>
        <begin position="328"/>
        <end position="347"/>
    </location>
</feature>
<feature type="transmembrane region" description="Helical" evidence="9">
    <location>
        <begin position="431"/>
        <end position="449"/>
    </location>
</feature>
<dbReference type="RefSeq" id="XP_024936221.1">
    <property type="nucleotide sequence ID" value="XM_025080453.1"/>
</dbReference>
<feature type="transmembrane region" description="Helical" evidence="9">
    <location>
        <begin position="399"/>
        <end position="419"/>
    </location>
</feature>
<accession>A0AAJ7R8G3</accession>
<dbReference type="SUPFAM" id="SSF103473">
    <property type="entry name" value="MFS general substrate transporter"/>
    <property type="match status" value="1"/>
</dbReference>
<keyword evidence="4" id="KW-0762">Sugar transport</keyword>
<evidence type="ECO:0000256" key="8">
    <source>
        <dbReference type="ARBA" id="ARBA00023180"/>
    </source>
</evidence>
<dbReference type="PANTHER" id="PTHR48021">
    <property type="match status" value="1"/>
</dbReference>
<comment type="subcellular location">
    <subcellularLocation>
        <location evidence="1">Cell membrane</location>
        <topology evidence="1">Multi-pass membrane protein</topology>
    </subcellularLocation>
</comment>
<feature type="transmembrane region" description="Helical" evidence="9">
    <location>
        <begin position="118"/>
        <end position="138"/>
    </location>
</feature>
<name>A0AAJ7R8G3_CEPCN</name>
<feature type="transmembrane region" description="Helical" evidence="9">
    <location>
        <begin position="261"/>
        <end position="283"/>
    </location>
</feature>
<reference evidence="12 13" key="1">
    <citation type="submission" date="2025-04" db="UniProtKB">
        <authorList>
            <consortium name="RefSeq"/>
        </authorList>
    </citation>
    <scope>IDENTIFICATION</scope>
</reference>
<dbReference type="GO" id="GO:0022857">
    <property type="term" value="F:transmembrane transporter activity"/>
    <property type="evidence" value="ECO:0007669"/>
    <property type="project" value="InterPro"/>
</dbReference>
<evidence type="ECO:0000256" key="4">
    <source>
        <dbReference type="ARBA" id="ARBA00022597"/>
    </source>
</evidence>
<evidence type="ECO:0000256" key="5">
    <source>
        <dbReference type="ARBA" id="ARBA00022692"/>
    </source>
</evidence>
<dbReference type="PROSITE" id="PS50850">
    <property type="entry name" value="MFS"/>
    <property type="match status" value="1"/>
</dbReference>
<dbReference type="InterPro" id="IPR020846">
    <property type="entry name" value="MFS_dom"/>
</dbReference>
<organism evidence="11 13">
    <name type="scientific">Cephus cinctus</name>
    <name type="common">Wheat stem sawfly</name>
    <dbReference type="NCBI Taxonomy" id="211228"/>
    <lineage>
        <taxon>Eukaryota</taxon>
        <taxon>Metazoa</taxon>
        <taxon>Ecdysozoa</taxon>
        <taxon>Arthropoda</taxon>
        <taxon>Hexapoda</taxon>
        <taxon>Insecta</taxon>
        <taxon>Pterygota</taxon>
        <taxon>Neoptera</taxon>
        <taxon>Endopterygota</taxon>
        <taxon>Hymenoptera</taxon>
        <taxon>Cephoidea</taxon>
        <taxon>Cephidae</taxon>
        <taxon>Cephus</taxon>
    </lineage>
</organism>
<feature type="transmembrane region" description="Helical" evidence="9">
    <location>
        <begin position="178"/>
        <end position="198"/>
    </location>
</feature>
<keyword evidence="7 9" id="KW-0472">Membrane</keyword>
<keyword evidence="3" id="KW-1003">Cell membrane</keyword>
<evidence type="ECO:0000256" key="9">
    <source>
        <dbReference type="SAM" id="Phobius"/>
    </source>
</evidence>
<feature type="transmembrane region" description="Helical" evidence="9">
    <location>
        <begin position="62"/>
        <end position="84"/>
    </location>
</feature>
<keyword evidence="2" id="KW-0813">Transport</keyword>
<evidence type="ECO:0000256" key="6">
    <source>
        <dbReference type="ARBA" id="ARBA00022989"/>
    </source>
</evidence>
<keyword evidence="8" id="KW-0325">Glycoprotein</keyword>
<feature type="transmembrane region" description="Helical" evidence="9">
    <location>
        <begin position="150"/>
        <end position="172"/>
    </location>
</feature>
<dbReference type="FunFam" id="1.20.1250.20:FF:000218">
    <property type="entry name" value="facilitated trehalose transporter Tret1"/>
    <property type="match status" value="1"/>
</dbReference>
<dbReference type="GeneID" id="107263154"/>
<evidence type="ECO:0000256" key="3">
    <source>
        <dbReference type="ARBA" id="ARBA00022475"/>
    </source>
</evidence>
<evidence type="ECO:0000259" key="10">
    <source>
        <dbReference type="PROSITE" id="PS50850"/>
    </source>
</evidence>
<dbReference type="Proteomes" id="UP000694920">
    <property type="component" value="Unplaced"/>
</dbReference>
<keyword evidence="5 9" id="KW-0812">Transmembrane</keyword>
<dbReference type="KEGG" id="ccin:107263154"/>
<evidence type="ECO:0000256" key="1">
    <source>
        <dbReference type="ARBA" id="ARBA00004651"/>
    </source>
</evidence>
<dbReference type="GO" id="GO:0005886">
    <property type="term" value="C:plasma membrane"/>
    <property type="evidence" value="ECO:0007669"/>
    <property type="project" value="UniProtKB-SubCell"/>
</dbReference>
<feature type="transmembrane region" description="Helical" evidence="9">
    <location>
        <begin position="24"/>
        <end position="42"/>
    </location>
</feature>
<keyword evidence="6 9" id="KW-1133">Transmembrane helix</keyword>
<dbReference type="PANTHER" id="PTHR48021:SF1">
    <property type="entry name" value="GH07001P-RELATED"/>
    <property type="match status" value="1"/>
</dbReference>
<dbReference type="InterPro" id="IPR003663">
    <property type="entry name" value="Sugar/inositol_transpt"/>
</dbReference>
<dbReference type="InterPro" id="IPR036259">
    <property type="entry name" value="MFS_trans_sf"/>
</dbReference>
<gene>
    <name evidence="12 13" type="primary">LOC107263154</name>
</gene>